<name>A0A410WVK9_9BACL</name>
<dbReference type="GeneID" id="95375715"/>
<evidence type="ECO:0000256" key="2">
    <source>
        <dbReference type="ARBA" id="ARBA00008335"/>
    </source>
</evidence>
<feature type="transmembrane region" description="Helical" evidence="7">
    <location>
        <begin position="242"/>
        <end position="263"/>
    </location>
</feature>
<dbReference type="InterPro" id="IPR011701">
    <property type="entry name" value="MFS"/>
</dbReference>
<feature type="transmembrane region" description="Helical" evidence="7">
    <location>
        <begin position="157"/>
        <end position="176"/>
    </location>
</feature>
<comment type="similarity">
    <text evidence="2">Belongs to the major facilitator superfamily.</text>
</comment>
<keyword evidence="6 7" id="KW-0472">Membrane</keyword>
<dbReference type="PANTHER" id="PTHR23514">
    <property type="entry name" value="BYPASS OF STOP CODON PROTEIN 6"/>
    <property type="match status" value="1"/>
</dbReference>
<keyword evidence="4 7" id="KW-0812">Transmembrane</keyword>
<evidence type="ECO:0000256" key="6">
    <source>
        <dbReference type="ARBA" id="ARBA00023136"/>
    </source>
</evidence>
<evidence type="ECO:0000313" key="10">
    <source>
        <dbReference type="EMBL" id="QAV18526.1"/>
    </source>
</evidence>
<accession>A0A410WVK9</accession>
<dbReference type="OrthoDB" id="1674541at2"/>
<dbReference type="Proteomes" id="UP000288943">
    <property type="component" value="Chromosome"/>
</dbReference>
<dbReference type="EMBL" id="JAMDMJ010000001">
    <property type="protein sequence ID" value="MCY9594210.1"/>
    <property type="molecule type" value="Genomic_DNA"/>
</dbReference>
<evidence type="ECO:0000256" key="1">
    <source>
        <dbReference type="ARBA" id="ARBA00004651"/>
    </source>
</evidence>
<dbReference type="SUPFAM" id="SSF103473">
    <property type="entry name" value="MFS general substrate transporter"/>
    <property type="match status" value="1"/>
</dbReference>
<dbReference type="InterPro" id="IPR020846">
    <property type="entry name" value="MFS_dom"/>
</dbReference>
<dbReference type="GO" id="GO:0022857">
    <property type="term" value="F:transmembrane transporter activity"/>
    <property type="evidence" value="ECO:0007669"/>
    <property type="project" value="InterPro"/>
</dbReference>
<reference evidence="9 12" key="2">
    <citation type="submission" date="2022-05" db="EMBL/GenBank/DDBJ databases">
        <title>Genome Sequencing of Bee-Associated Microbes.</title>
        <authorList>
            <person name="Dunlap C."/>
        </authorList>
    </citation>
    <scope>NUCLEOTIDE SEQUENCE [LARGE SCALE GENOMIC DNA]</scope>
    <source>
        <strain evidence="9 12">NRRL B-23120</strain>
    </source>
</reference>
<dbReference type="Pfam" id="PF07690">
    <property type="entry name" value="MFS_1"/>
    <property type="match status" value="1"/>
</dbReference>
<feature type="transmembrane region" description="Helical" evidence="7">
    <location>
        <begin position="94"/>
        <end position="117"/>
    </location>
</feature>
<evidence type="ECO:0000256" key="5">
    <source>
        <dbReference type="ARBA" id="ARBA00022989"/>
    </source>
</evidence>
<reference evidence="10 11" key="1">
    <citation type="submission" date="2018-01" db="EMBL/GenBank/DDBJ databases">
        <title>The whole genome sequencing and assembly of Paenibacillus chitinolyticus KCCM 41400 strain.</title>
        <authorList>
            <person name="Kim J.-Y."/>
            <person name="Park M.-K."/>
            <person name="Lee Y.-J."/>
            <person name="Yi H."/>
            <person name="Bahn Y.-S."/>
            <person name="Kim J.F."/>
            <person name="Lee D.-W."/>
        </authorList>
    </citation>
    <scope>NUCLEOTIDE SEQUENCE [LARGE SCALE GENOMIC DNA]</scope>
    <source>
        <strain evidence="10 11">KCCM 41400</strain>
    </source>
</reference>
<dbReference type="Gene3D" id="1.20.1250.20">
    <property type="entry name" value="MFS general substrate transporter like domains"/>
    <property type="match status" value="2"/>
</dbReference>
<evidence type="ECO:0000259" key="8">
    <source>
        <dbReference type="PROSITE" id="PS50850"/>
    </source>
</evidence>
<keyword evidence="5 7" id="KW-1133">Transmembrane helix</keyword>
<feature type="transmembrane region" description="Helical" evidence="7">
    <location>
        <begin position="204"/>
        <end position="222"/>
    </location>
</feature>
<feature type="transmembrane region" description="Helical" evidence="7">
    <location>
        <begin position="328"/>
        <end position="351"/>
    </location>
</feature>
<keyword evidence="3" id="KW-0813">Transport</keyword>
<dbReference type="EMBL" id="CP026520">
    <property type="protein sequence ID" value="QAV18526.1"/>
    <property type="molecule type" value="Genomic_DNA"/>
</dbReference>
<dbReference type="KEGG" id="pchi:PC41400_12925"/>
<evidence type="ECO:0000256" key="7">
    <source>
        <dbReference type="SAM" id="Phobius"/>
    </source>
</evidence>
<dbReference type="RefSeq" id="WP_042228160.1">
    <property type="nucleotide sequence ID" value="NZ_CP026520.1"/>
</dbReference>
<gene>
    <name evidence="9" type="ORF">M5X16_00255</name>
    <name evidence="10" type="ORF">PC41400_12925</name>
</gene>
<feature type="transmembrane region" description="Helical" evidence="7">
    <location>
        <begin position="43"/>
        <end position="63"/>
    </location>
</feature>
<feature type="transmembrane region" description="Helical" evidence="7">
    <location>
        <begin position="299"/>
        <end position="321"/>
    </location>
</feature>
<proteinExistence type="inferred from homology"/>
<keyword evidence="12" id="KW-1185">Reference proteome</keyword>
<evidence type="ECO:0000256" key="3">
    <source>
        <dbReference type="ARBA" id="ARBA00022448"/>
    </source>
</evidence>
<evidence type="ECO:0000313" key="12">
    <source>
        <dbReference type="Proteomes" id="UP001527202"/>
    </source>
</evidence>
<feature type="transmembrane region" description="Helical" evidence="7">
    <location>
        <begin position="129"/>
        <end position="151"/>
    </location>
</feature>
<protein>
    <submittedName>
        <fullName evidence="10">MFS transporter</fullName>
    </submittedName>
</protein>
<feature type="domain" description="Major facilitator superfamily (MFS) profile" evidence="8">
    <location>
        <begin position="4"/>
        <end position="389"/>
    </location>
</feature>
<dbReference type="Proteomes" id="UP001527202">
    <property type="component" value="Unassembled WGS sequence"/>
</dbReference>
<dbReference type="PROSITE" id="PS50850">
    <property type="entry name" value="MFS"/>
    <property type="match status" value="1"/>
</dbReference>
<feature type="transmembrane region" description="Helical" evidence="7">
    <location>
        <begin position="12"/>
        <end position="31"/>
    </location>
</feature>
<evidence type="ECO:0000256" key="4">
    <source>
        <dbReference type="ARBA" id="ARBA00022692"/>
    </source>
</evidence>
<feature type="transmembrane region" description="Helical" evidence="7">
    <location>
        <begin position="70"/>
        <end position="88"/>
    </location>
</feature>
<evidence type="ECO:0000313" key="11">
    <source>
        <dbReference type="Proteomes" id="UP000288943"/>
    </source>
</evidence>
<feature type="transmembrane region" description="Helical" evidence="7">
    <location>
        <begin position="275"/>
        <end position="293"/>
    </location>
</feature>
<dbReference type="InterPro" id="IPR036259">
    <property type="entry name" value="MFS_trans_sf"/>
</dbReference>
<feature type="transmembrane region" description="Helical" evidence="7">
    <location>
        <begin position="363"/>
        <end position="385"/>
    </location>
</feature>
<dbReference type="GO" id="GO:0005886">
    <property type="term" value="C:plasma membrane"/>
    <property type="evidence" value="ECO:0007669"/>
    <property type="project" value="UniProtKB-SubCell"/>
</dbReference>
<dbReference type="InterPro" id="IPR051788">
    <property type="entry name" value="MFS_Transporter"/>
</dbReference>
<evidence type="ECO:0000313" key="9">
    <source>
        <dbReference type="EMBL" id="MCY9594210.1"/>
    </source>
</evidence>
<organism evidence="10 11">
    <name type="scientific">Paenibacillus chitinolyticus</name>
    <dbReference type="NCBI Taxonomy" id="79263"/>
    <lineage>
        <taxon>Bacteria</taxon>
        <taxon>Bacillati</taxon>
        <taxon>Bacillota</taxon>
        <taxon>Bacilli</taxon>
        <taxon>Bacillales</taxon>
        <taxon>Paenibacillaceae</taxon>
        <taxon>Paenibacillus</taxon>
    </lineage>
</organism>
<dbReference type="PANTHER" id="PTHR23514:SF3">
    <property type="entry name" value="BYPASS OF STOP CODON PROTEIN 6"/>
    <property type="match status" value="1"/>
</dbReference>
<sequence>MKRFAQASYVMYFLAGLVITTIGSVLPQILRHYEVTYTMGGQLVFWGSIGFLVGVPVATLLLNRFSEKQILALACLIIAGSQFMMWSLPPFSALLVINFMNCLGTAAVETIVATLMMEVFVGRRAVVMSYLEVSFGLGALLMPVISSLLISLDLWRYSFVVTGVMALAMTGVWVVITYSKTDLDENAAKDASNMAPPENISARLKWLLLVFFGFMIFMYCGIEGSMNNFLSSIFISYLDAAPFLAALSVGLFWGAMVLGRLATGWIIRKVTYSRFLFISMASSLIVLAAFIVLQNIWTGYILIIALGLLLSGVYSITMVYANHTFPGLARLVTSLITGLAGLGGAVFPALIGYVMDQAGSSWALWMTVGFAVFYLLGLAVVEAVYKKTRRSGNPAQAS</sequence>
<comment type="subcellular location">
    <subcellularLocation>
        <location evidence="1">Cell membrane</location>
        <topology evidence="1">Multi-pass membrane protein</topology>
    </subcellularLocation>
</comment>
<dbReference type="AlphaFoldDB" id="A0A410WVK9"/>